<feature type="region of interest" description="Disordered" evidence="1">
    <location>
        <begin position="225"/>
        <end position="247"/>
    </location>
</feature>
<evidence type="ECO:0000313" key="3">
    <source>
        <dbReference type="Proteomes" id="UP001218188"/>
    </source>
</evidence>
<dbReference type="EMBL" id="JARJCM010000142">
    <property type="protein sequence ID" value="KAJ7026178.1"/>
    <property type="molecule type" value="Genomic_DNA"/>
</dbReference>
<feature type="compositionally biased region" description="Basic and acidic residues" evidence="1">
    <location>
        <begin position="114"/>
        <end position="126"/>
    </location>
</feature>
<accession>A0AAD6SFN9</accession>
<comment type="caution">
    <text evidence="2">The sequence shown here is derived from an EMBL/GenBank/DDBJ whole genome shotgun (WGS) entry which is preliminary data.</text>
</comment>
<feature type="compositionally biased region" description="Polar residues" evidence="1">
    <location>
        <begin position="127"/>
        <end position="161"/>
    </location>
</feature>
<dbReference type="AlphaFoldDB" id="A0AAD6SFN9"/>
<evidence type="ECO:0000256" key="1">
    <source>
        <dbReference type="SAM" id="MobiDB-lite"/>
    </source>
</evidence>
<evidence type="ECO:0000313" key="2">
    <source>
        <dbReference type="EMBL" id="KAJ7026178.1"/>
    </source>
</evidence>
<feature type="compositionally biased region" description="Gly residues" evidence="1">
    <location>
        <begin position="188"/>
        <end position="197"/>
    </location>
</feature>
<dbReference type="Proteomes" id="UP001218188">
    <property type="component" value="Unassembled WGS sequence"/>
</dbReference>
<feature type="region of interest" description="Disordered" evidence="1">
    <location>
        <begin position="1"/>
        <end position="82"/>
    </location>
</feature>
<proteinExistence type="predicted"/>
<feature type="compositionally biased region" description="Low complexity" evidence="1">
    <location>
        <begin position="27"/>
        <end position="57"/>
    </location>
</feature>
<keyword evidence="3" id="KW-1185">Reference proteome</keyword>
<protein>
    <submittedName>
        <fullName evidence="2">Uncharacterized protein</fullName>
    </submittedName>
</protein>
<feature type="compositionally biased region" description="Low complexity" evidence="1">
    <location>
        <begin position="167"/>
        <end position="177"/>
    </location>
</feature>
<gene>
    <name evidence="2" type="ORF">C8F04DRAFT_1268353</name>
</gene>
<feature type="region of interest" description="Disordered" evidence="1">
    <location>
        <begin position="108"/>
        <end position="204"/>
    </location>
</feature>
<reference evidence="2" key="1">
    <citation type="submission" date="2023-03" db="EMBL/GenBank/DDBJ databases">
        <title>Massive genome expansion in bonnet fungi (Mycena s.s.) driven by repeated elements and novel gene families across ecological guilds.</title>
        <authorList>
            <consortium name="Lawrence Berkeley National Laboratory"/>
            <person name="Harder C.B."/>
            <person name="Miyauchi S."/>
            <person name="Viragh M."/>
            <person name="Kuo A."/>
            <person name="Thoen E."/>
            <person name="Andreopoulos B."/>
            <person name="Lu D."/>
            <person name="Skrede I."/>
            <person name="Drula E."/>
            <person name="Henrissat B."/>
            <person name="Morin E."/>
            <person name="Kohler A."/>
            <person name="Barry K."/>
            <person name="LaButti K."/>
            <person name="Morin E."/>
            <person name="Salamov A."/>
            <person name="Lipzen A."/>
            <person name="Mereny Z."/>
            <person name="Hegedus B."/>
            <person name="Baldrian P."/>
            <person name="Stursova M."/>
            <person name="Weitz H."/>
            <person name="Taylor A."/>
            <person name="Grigoriev I.V."/>
            <person name="Nagy L.G."/>
            <person name="Martin F."/>
            <person name="Kauserud H."/>
        </authorList>
    </citation>
    <scope>NUCLEOTIDE SEQUENCE</scope>
    <source>
        <strain evidence="2">CBHHK200</strain>
    </source>
</reference>
<sequence length="247" mass="26768">MEPRRSVRAATLKTYTNRLQAKPKLTPAKQAKPAEPAKAPRVEPAGQEGSAHLSSDLSDLESGDVGPMGGGPLEQTRLEEMSDALASGEYGKWKSLAQDWAGRQQAALDAFDLPTDHPIRTGEAESWHTQPQSSPAAPRAQSDTPVPTYLASSPNTPTTPENRVRPRQPTTPGGVPTTRPPAKKPRGGTPGKATGGRGRARGRCYIRVRGREGYGRSMMNEGLWRPRYSGWLPDTTMTPREEDGRPE</sequence>
<name>A0AAD6SFN9_9AGAR</name>
<organism evidence="2 3">
    <name type="scientific">Mycena alexandri</name>
    <dbReference type="NCBI Taxonomy" id="1745969"/>
    <lineage>
        <taxon>Eukaryota</taxon>
        <taxon>Fungi</taxon>
        <taxon>Dikarya</taxon>
        <taxon>Basidiomycota</taxon>
        <taxon>Agaricomycotina</taxon>
        <taxon>Agaricomycetes</taxon>
        <taxon>Agaricomycetidae</taxon>
        <taxon>Agaricales</taxon>
        <taxon>Marasmiineae</taxon>
        <taxon>Mycenaceae</taxon>
        <taxon>Mycena</taxon>
    </lineage>
</organism>